<gene>
    <name evidence="1" type="ORF">g.23526</name>
</gene>
<dbReference type="GO" id="GO:0071897">
    <property type="term" value="P:DNA biosynthetic process"/>
    <property type="evidence" value="ECO:0007669"/>
    <property type="project" value="UniProtKB-ARBA"/>
</dbReference>
<sequence length="952" mass="111147">QVSKFEKNNPTVSINVYGLNKNNEVYPLKVVKTEKKDHIDLLLFSNNVGVSHYCYINNFSRLVRVQMTKHEVKAAFCKSCLKHFQGLRDKKLLKKHRKDCVPNKPVKVVMPHLTDNEDDPTYLSFNNFHFKYKVPIVCYCDFESILKKPSSEECNKQSQHVTVKEIHEPMSFCAYFAINENMLPLEIVNSLPNEPYLYRGPNVGLKFVEYMKSIGNLIGDLLNVNVPMLPLTREESDRFKSATHCECCNTEFSEALNAPCRDHCHLTGKFRAVLCGSCNLKRQDQKSLPVIIHGSSNYDTHFIIKHLGLDQNKVDVVPNTKEKYISYVKHTDSGIKLRFIDSFRFMASSLSSLVKNLKNDQFIHTKMFFRDEDLCLVTRKGVYPYEFTDSWEKLDVTQLPAKEQFYNSMGLSEISDTDYEHAEKVWNTFNCQTLGDYSDLYLKTDVLLLCDVFENFRLVCLNNYELDPAHYFTLPSLTFDAMLKYTKVELELIHDYDMYMFIEKGIRGGITQCVKRYAKANNIYLGSSFDPGKDVSFLTYIDANNLYGFSMSQPIPKENFRWLKKGAIKHFDVMTKPDEGENGYILECDLSYPQHLHEEHNDLPFLPENKRPPGSKQIKLLTTLTDKKNYVCHYLNLKQALQNGLVLKKIHRILKFSQSCWLKPYIDFNTKKRKESKNDFEKEFYKLLNNAMFGKTIENIRKRIDLELVRNSKRVDKLVSKPNFKNRIIYGENIAAIELSKDKICFNKPIYVGFTVLELSKLHMYNFYYIIVKPFYGNKQINILYLDTDSFFYEVFTEDLYEDFENPILKQHLDLSNYPFDHKCFDASNKKALGKFKDECTGIPIVEFVGLRPKLYTYRTTNDDYLQESNNLRLKKAKGISKAVVDKTIVFQNYLDCLFKNENMRRDVRTFQSKKHNVKTVVINKLALSNKDDKRYVCPNNINTLAYGHYSL</sequence>
<organism evidence="1">
    <name type="scientific">Homalodisca liturata</name>
    <dbReference type="NCBI Taxonomy" id="320908"/>
    <lineage>
        <taxon>Eukaryota</taxon>
        <taxon>Metazoa</taxon>
        <taxon>Ecdysozoa</taxon>
        <taxon>Arthropoda</taxon>
        <taxon>Hexapoda</taxon>
        <taxon>Insecta</taxon>
        <taxon>Pterygota</taxon>
        <taxon>Neoptera</taxon>
        <taxon>Paraneoptera</taxon>
        <taxon>Hemiptera</taxon>
        <taxon>Auchenorrhyncha</taxon>
        <taxon>Membracoidea</taxon>
        <taxon>Cicadellidae</taxon>
        <taxon>Cicadellinae</taxon>
        <taxon>Proconiini</taxon>
        <taxon>Homalodisca</taxon>
    </lineage>
</organism>
<dbReference type="Gene3D" id="3.40.1800.10">
    <property type="entry name" value="His-Me finger endonucleases"/>
    <property type="match status" value="1"/>
</dbReference>
<reference evidence="1" key="1">
    <citation type="submission" date="2015-11" db="EMBL/GenBank/DDBJ databases">
        <title>De novo transcriptome assembly of four potential Pierce s Disease insect vectors from Arizona vineyards.</title>
        <authorList>
            <person name="Tassone E.E."/>
        </authorList>
    </citation>
    <scope>NUCLEOTIDE SEQUENCE</scope>
</reference>
<dbReference type="AlphaFoldDB" id="A0A1B6IW38"/>
<dbReference type="InterPro" id="IPR004211">
    <property type="entry name" value="Endonuclease_7"/>
</dbReference>
<dbReference type="PANTHER" id="PTHR31511:SF12">
    <property type="entry name" value="RHO TERMINATION FACTOR N-TERMINAL DOMAIN-CONTAINING PROTEIN"/>
    <property type="match status" value="1"/>
</dbReference>
<evidence type="ECO:0000313" key="1">
    <source>
        <dbReference type="EMBL" id="JAS91149.1"/>
    </source>
</evidence>
<dbReference type="SUPFAM" id="SSF54060">
    <property type="entry name" value="His-Me finger endonucleases"/>
    <property type="match status" value="1"/>
</dbReference>
<dbReference type="InterPro" id="IPR023211">
    <property type="entry name" value="DNA_pol_palm_dom_sf"/>
</dbReference>
<name>A0A1B6IW38_9HEMI</name>
<dbReference type="InterPro" id="IPR038563">
    <property type="entry name" value="Endonuclease_7_sf"/>
</dbReference>
<evidence type="ECO:0008006" key="2">
    <source>
        <dbReference type="Google" id="ProtNLM"/>
    </source>
</evidence>
<dbReference type="InterPro" id="IPR043502">
    <property type="entry name" value="DNA/RNA_pol_sf"/>
</dbReference>
<dbReference type="Pfam" id="PF02945">
    <property type="entry name" value="Endonuclease_7"/>
    <property type="match status" value="1"/>
</dbReference>
<feature type="non-terminal residue" evidence="1">
    <location>
        <position position="1"/>
    </location>
</feature>
<dbReference type="PANTHER" id="PTHR31511">
    <property type="entry name" value="PROTEIN CBG23764"/>
    <property type="match status" value="1"/>
</dbReference>
<dbReference type="Gene3D" id="3.90.1600.10">
    <property type="entry name" value="Palm domain of DNA polymerase"/>
    <property type="match status" value="1"/>
</dbReference>
<proteinExistence type="predicted"/>
<accession>A0A1B6IW38</accession>
<dbReference type="InterPro" id="IPR044925">
    <property type="entry name" value="His-Me_finger_sf"/>
</dbReference>
<dbReference type="EMBL" id="GECU01016557">
    <property type="protein sequence ID" value="JAS91149.1"/>
    <property type="molecule type" value="Transcribed_RNA"/>
</dbReference>
<protein>
    <recommendedName>
        <fullName evidence="2">DNA-directed DNA polymerase</fullName>
    </recommendedName>
</protein>
<dbReference type="SUPFAM" id="SSF56672">
    <property type="entry name" value="DNA/RNA polymerases"/>
    <property type="match status" value="1"/>
</dbReference>